<accession>A0A5C6YXK1</accession>
<comment type="caution">
    <text evidence="3">Lacks conserved residue(s) required for the propagation of feature annotation.</text>
</comment>
<evidence type="ECO:0000313" key="7">
    <source>
        <dbReference type="Proteomes" id="UP000321497"/>
    </source>
</evidence>
<gene>
    <name evidence="6" type="ORF">ESU54_12970</name>
</gene>
<protein>
    <submittedName>
        <fullName evidence="6">Carboxypeptidase</fullName>
    </submittedName>
</protein>
<keyword evidence="6" id="KW-0378">Hydrolase</keyword>
<dbReference type="Pfam" id="PF00246">
    <property type="entry name" value="Peptidase_M14"/>
    <property type="match status" value="1"/>
</dbReference>
<dbReference type="RefSeq" id="WP_111844087.1">
    <property type="nucleotide sequence ID" value="NZ_UEGI01000004.1"/>
</dbReference>
<keyword evidence="7" id="KW-1185">Reference proteome</keyword>
<keyword evidence="4" id="KW-0732">Signal</keyword>
<comment type="caution">
    <text evidence="6">The sequence shown here is derived from an EMBL/GenBank/DDBJ whole genome shotgun (WGS) entry which is preliminary data.</text>
</comment>
<evidence type="ECO:0000259" key="5">
    <source>
        <dbReference type="PROSITE" id="PS52035"/>
    </source>
</evidence>
<reference evidence="6 7" key="1">
    <citation type="submission" date="2019-08" db="EMBL/GenBank/DDBJ databases">
        <title>Genome of Aequorivita antarctica SW49 (type strain).</title>
        <authorList>
            <person name="Bowman J.P."/>
        </authorList>
    </citation>
    <scope>NUCLEOTIDE SEQUENCE [LARGE SCALE GENOMIC DNA]</scope>
    <source>
        <strain evidence="6 7">SW49</strain>
    </source>
</reference>
<dbReference type="PANTHER" id="PTHR11705:SF145">
    <property type="entry name" value="PEPTIDASE M14 CARBOXYPEPTIDASE A DOMAIN-CONTAINING PROTEIN"/>
    <property type="match status" value="1"/>
</dbReference>
<sequence>MKTKLLILLSIATFQLNAQSILPPIQEWHGKSELLIANASNKWITTAETSAFTKTPTYDETMSWFKKLADASPFITMTSIGKSPEGRIIYMVIASTEKTVTAASLKKSGKPILLAQAGIHSGEIDGKDAGMMLLRDIAFGNKKSLIENVNFLFIPILNVDGHERSSSFNRPNQRGPQNMGWRTNAQNLNLNRDYAKIDTKEVQSVINVINEYDPLLYMDLHVTDGADYQYDITFGGLDGQGYSKSISNWLDKTYKTQADKDLIANGHIPGQLLFALNDRDFSEGNILASGEPRFSDAYGDARHTASVLVENHSLKPFKQRVLGTYVLLESTLKILATEGNSLKESTITDRAKRESPLPMKFKVPQMDDKVNFENLSIAKLKEDVVAAPDSLKLLGIESKIVKSKVTNTDYVEWTGKPVTMTIANFKATEPMDLVVRPKGYYVPIWCSEVIERLKLHGIQMEILKEPKEVAVEMYRIQDAKFQDDSGNVLPYEGHMQVKGIPVPEIRKEVFPAGSVYISTDQPLGDLTMFLLEPKSPDSFLSWGFFNAIFQRTEYIEAYVMEPTITKMLADSPELLKEFEDKKASDTIFANDPNTIYTWFYSKTKFYDERYLLYPIGRNL</sequence>
<dbReference type="CDD" id="cd06241">
    <property type="entry name" value="M14-like"/>
    <property type="match status" value="1"/>
</dbReference>
<dbReference type="PROSITE" id="PS52035">
    <property type="entry name" value="PEPTIDASE_M14"/>
    <property type="match status" value="1"/>
</dbReference>
<evidence type="ECO:0000313" key="6">
    <source>
        <dbReference type="EMBL" id="TXD72328.1"/>
    </source>
</evidence>
<dbReference type="GO" id="GO:0005615">
    <property type="term" value="C:extracellular space"/>
    <property type="evidence" value="ECO:0007669"/>
    <property type="project" value="TreeGrafter"/>
</dbReference>
<dbReference type="AlphaFoldDB" id="A0A5C6YXK1"/>
<dbReference type="OrthoDB" id="9767214at2"/>
<dbReference type="SUPFAM" id="SSF53187">
    <property type="entry name" value="Zn-dependent exopeptidases"/>
    <property type="match status" value="1"/>
</dbReference>
<keyword evidence="6" id="KW-0121">Carboxypeptidase</keyword>
<dbReference type="PANTHER" id="PTHR11705">
    <property type="entry name" value="PROTEASE FAMILY M14 CARBOXYPEPTIDASE A,B"/>
    <property type="match status" value="1"/>
</dbReference>
<evidence type="ECO:0000256" key="2">
    <source>
        <dbReference type="ARBA" id="ARBA00005988"/>
    </source>
</evidence>
<evidence type="ECO:0000256" key="3">
    <source>
        <dbReference type="PROSITE-ProRule" id="PRU01379"/>
    </source>
</evidence>
<feature type="signal peptide" evidence="4">
    <location>
        <begin position="1"/>
        <end position="18"/>
    </location>
</feature>
<dbReference type="InterPro" id="IPR000834">
    <property type="entry name" value="Peptidase_M14"/>
</dbReference>
<evidence type="ECO:0000256" key="4">
    <source>
        <dbReference type="SAM" id="SignalP"/>
    </source>
</evidence>
<feature type="chain" id="PRO_5022674953" evidence="4">
    <location>
        <begin position="19"/>
        <end position="619"/>
    </location>
</feature>
<dbReference type="Proteomes" id="UP000321497">
    <property type="component" value="Unassembled WGS sequence"/>
</dbReference>
<name>A0A5C6YXK1_9FLAO</name>
<feature type="domain" description="Peptidase M14" evidence="5">
    <location>
        <begin position="54"/>
        <end position="345"/>
    </location>
</feature>
<dbReference type="SMART" id="SM00631">
    <property type="entry name" value="Zn_pept"/>
    <property type="match status" value="1"/>
</dbReference>
<evidence type="ECO:0000256" key="1">
    <source>
        <dbReference type="ARBA" id="ARBA00001947"/>
    </source>
</evidence>
<dbReference type="GO" id="GO:0008270">
    <property type="term" value="F:zinc ion binding"/>
    <property type="evidence" value="ECO:0007669"/>
    <property type="project" value="InterPro"/>
</dbReference>
<comment type="similarity">
    <text evidence="2 3">Belongs to the peptidase M14 family.</text>
</comment>
<organism evidence="6 7">
    <name type="scientific">Aequorivita antarctica</name>
    <dbReference type="NCBI Taxonomy" id="153266"/>
    <lineage>
        <taxon>Bacteria</taxon>
        <taxon>Pseudomonadati</taxon>
        <taxon>Bacteroidota</taxon>
        <taxon>Flavobacteriia</taxon>
        <taxon>Flavobacteriales</taxon>
        <taxon>Flavobacteriaceae</taxon>
        <taxon>Aequorivita</taxon>
    </lineage>
</organism>
<comment type="cofactor">
    <cofactor evidence="1">
        <name>Zn(2+)</name>
        <dbReference type="ChEBI" id="CHEBI:29105"/>
    </cofactor>
</comment>
<dbReference type="GO" id="GO:0006508">
    <property type="term" value="P:proteolysis"/>
    <property type="evidence" value="ECO:0007669"/>
    <property type="project" value="InterPro"/>
</dbReference>
<dbReference type="GO" id="GO:0004181">
    <property type="term" value="F:metallocarboxypeptidase activity"/>
    <property type="evidence" value="ECO:0007669"/>
    <property type="project" value="InterPro"/>
</dbReference>
<dbReference type="EMBL" id="VORT01000009">
    <property type="protein sequence ID" value="TXD72328.1"/>
    <property type="molecule type" value="Genomic_DNA"/>
</dbReference>
<dbReference type="Gene3D" id="3.40.630.10">
    <property type="entry name" value="Zn peptidases"/>
    <property type="match status" value="1"/>
</dbReference>
<keyword evidence="6" id="KW-0645">Protease</keyword>
<proteinExistence type="inferred from homology"/>